<keyword evidence="3" id="KW-1185">Reference proteome</keyword>
<feature type="compositionally biased region" description="Basic residues" evidence="1">
    <location>
        <begin position="53"/>
        <end position="65"/>
    </location>
</feature>
<organism evidence="2 3">
    <name type="scientific">Elsinoe ampelina</name>
    <dbReference type="NCBI Taxonomy" id="302913"/>
    <lineage>
        <taxon>Eukaryota</taxon>
        <taxon>Fungi</taxon>
        <taxon>Dikarya</taxon>
        <taxon>Ascomycota</taxon>
        <taxon>Pezizomycotina</taxon>
        <taxon>Dothideomycetes</taxon>
        <taxon>Dothideomycetidae</taxon>
        <taxon>Myriangiales</taxon>
        <taxon>Elsinoaceae</taxon>
        <taxon>Elsinoe</taxon>
    </lineage>
</organism>
<feature type="region of interest" description="Disordered" evidence="1">
    <location>
        <begin position="18"/>
        <end position="94"/>
    </location>
</feature>
<evidence type="ECO:0000313" key="3">
    <source>
        <dbReference type="Proteomes" id="UP000799538"/>
    </source>
</evidence>
<dbReference type="AlphaFoldDB" id="A0A6A6G3G9"/>
<dbReference type="Proteomes" id="UP000799538">
    <property type="component" value="Unassembled WGS sequence"/>
</dbReference>
<dbReference type="EMBL" id="ML992513">
    <property type="protein sequence ID" value="KAF2220315.1"/>
    <property type="molecule type" value="Genomic_DNA"/>
</dbReference>
<reference evidence="3" key="1">
    <citation type="journal article" date="2020" name="Stud. Mycol.">
        <title>101 Dothideomycetes genomes: A test case for predicting lifestyles and emergence of pathogens.</title>
        <authorList>
            <person name="Haridas S."/>
            <person name="Albert R."/>
            <person name="Binder M."/>
            <person name="Bloem J."/>
            <person name="LaButti K."/>
            <person name="Salamov A."/>
            <person name="Andreopoulos B."/>
            <person name="Baker S."/>
            <person name="Barry K."/>
            <person name="Bills G."/>
            <person name="Bluhm B."/>
            <person name="Cannon C."/>
            <person name="Castanera R."/>
            <person name="Culley D."/>
            <person name="Daum C."/>
            <person name="Ezra D."/>
            <person name="Gonzalez J."/>
            <person name="Henrissat B."/>
            <person name="Kuo A."/>
            <person name="Liang C."/>
            <person name="Lipzen A."/>
            <person name="Lutzoni F."/>
            <person name="Magnuson J."/>
            <person name="Mondo S."/>
            <person name="Nolan M."/>
            <person name="Ohm R."/>
            <person name="Pangilinan J."/>
            <person name="Park H.-J."/>
            <person name="Ramirez L."/>
            <person name="Alfaro M."/>
            <person name="Sun H."/>
            <person name="Tritt A."/>
            <person name="Yoshinaga Y."/>
            <person name="Zwiers L.-H."/>
            <person name="Turgeon B."/>
            <person name="Goodwin S."/>
            <person name="Spatafora J."/>
            <person name="Crous P."/>
            <person name="Grigoriev I."/>
        </authorList>
    </citation>
    <scope>NUCLEOTIDE SEQUENCE [LARGE SCALE GENOMIC DNA]</scope>
    <source>
        <strain evidence="3">CECT 20119</strain>
    </source>
</reference>
<name>A0A6A6G3G9_9PEZI</name>
<sequence length="330" mass="36393">MPPRRKATDDGVEVVITKKRLTENWQPGPPLNGSREQDVKDARAAIAAEIGKKPKGRPSKKRGKGKAGESSTEGARMQAGQEEEEGHNASTSKVQPSLLTLLPEIRLLIYDIILKDGRGKAEQKYIESGNTDQPFWDTAVFLPDYEDAALLVRDRHGDGEVVVWGDAGKLAATCRKVREELPPMLYAKIDFSIETWESHGDDHVRLPSAATVAWPLVKKLELSAYTASGLNRILADLLPLIDNGTHLHQLRLNSVYTIEAEEETVDTAGTDPAKEFGTLLGLIADIRCKRPIDFGHTTGTIHHSRRLLAADEQRLSKLKSDAKTSVDQEQ</sequence>
<gene>
    <name evidence="2" type="ORF">BDZ85DRAFT_34399</name>
</gene>
<evidence type="ECO:0000256" key="1">
    <source>
        <dbReference type="SAM" id="MobiDB-lite"/>
    </source>
</evidence>
<accession>A0A6A6G3G9</accession>
<protein>
    <submittedName>
        <fullName evidence="2">Uncharacterized protein</fullName>
    </submittedName>
</protein>
<proteinExistence type="predicted"/>
<evidence type="ECO:0000313" key="2">
    <source>
        <dbReference type="EMBL" id="KAF2220315.1"/>
    </source>
</evidence>